<dbReference type="Proteomes" id="UP000662873">
    <property type="component" value="Chromosome"/>
</dbReference>
<dbReference type="Gene3D" id="3.10.450.530">
    <property type="entry name" value="Ribonuclease toxin, BrnT, of type II toxin-antitoxin system"/>
    <property type="match status" value="1"/>
</dbReference>
<name>A0A809SFH7_9BACT</name>
<gene>
    <name evidence="1" type="ORF">NPRO_24290</name>
</gene>
<dbReference type="InterPro" id="IPR038573">
    <property type="entry name" value="BrnT_sf"/>
</dbReference>
<proteinExistence type="predicted"/>
<dbReference type="KEGG" id="npy:NPRO_24290"/>
<dbReference type="EMBL" id="AP021858">
    <property type="protein sequence ID" value="BBO24834.1"/>
    <property type="molecule type" value="Genomic_DNA"/>
</dbReference>
<sequence>MAFEWDDDKARANIEKHGVSFDEAATVFRDPLYLIFADPDHSVEEARFVILGESSKRRLLIVSYTQ</sequence>
<protein>
    <recommendedName>
        <fullName evidence="3">BrnT family toxin</fullName>
    </recommendedName>
</protein>
<organism evidence="1 2">
    <name type="scientific">Candidatus Nitrosymbiomonas proteolyticus</name>
    <dbReference type="NCBI Taxonomy" id="2608984"/>
    <lineage>
        <taxon>Bacteria</taxon>
        <taxon>Bacillati</taxon>
        <taxon>Armatimonadota</taxon>
        <taxon>Armatimonadota incertae sedis</taxon>
        <taxon>Candidatus Nitrosymbiomonas</taxon>
    </lineage>
</organism>
<evidence type="ECO:0008006" key="3">
    <source>
        <dbReference type="Google" id="ProtNLM"/>
    </source>
</evidence>
<accession>A0A809SFH7</accession>
<evidence type="ECO:0000313" key="1">
    <source>
        <dbReference type="EMBL" id="BBO24834.1"/>
    </source>
</evidence>
<dbReference type="AlphaFoldDB" id="A0A809SFH7"/>
<dbReference type="Pfam" id="PF04365">
    <property type="entry name" value="BrnT_toxin"/>
    <property type="match status" value="1"/>
</dbReference>
<dbReference type="InterPro" id="IPR007460">
    <property type="entry name" value="BrnT_toxin"/>
</dbReference>
<evidence type="ECO:0000313" key="2">
    <source>
        <dbReference type="Proteomes" id="UP000662873"/>
    </source>
</evidence>
<reference evidence="1" key="1">
    <citation type="journal article" name="DNA Res.">
        <title>The physiological potential of anammox bacteria as revealed by their core genome structure.</title>
        <authorList>
            <person name="Okubo T."/>
            <person name="Toyoda A."/>
            <person name="Fukuhara K."/>
            <person name="Uchiyama I."/>
            <person name="Harigaya Y."/>
            <person name="Kuroiwa M."/>
            <person name="Suzuki T."/>
            <person name="Murakami Y."/>
            <person name="Suwa Y."/>
            <person name="Takami H."/>
        </authorList>
    </citation>
    <scope>NUCLEOTIDE SEQUENCE</scope>
    <source>
        <strain evidence="1">317325-2</strain>
    </source>
</reference>